<evidence type="ECO:0000313" key="1">
    <source>
        <dbReference type="EMBL" id="CAA9344961.1"/>
    </source>
</evidence>
<dbReference type="EMBL" id="CADCTY010000871">
    <property type="protein sequence ID" value="CAA9344961.1"/>
    <property type="molecule type" value="Genomic_DNA"/>
</dbReference>
<reference evidence="1" key="1">
    <citation type="submission" date="2020-02" db="EMBL/GenBank/DDBJ databases">
        <authorList>
            <person name="Meier V. D."/>
        </authorList>
    </citation>
    <scope>NUCLEOTIDE SEQUENCE</scope>
    <source>
        <strain evidence="1">AVDCRST_MAG94</strain>
    </source>
</reference>
<gene>
    <name evidence="1" type="ORF">AVDCRST_MAG94-2483</name>
</gene>
<sequence>MIERAYRSAEAMGLAVWCQDEAGPFQTVPHAAHSWQEQEHPQKHPHEYIRNGTAKLMTLFHPHDGQVQVKGVESTTNVILHTWLKQELLEIVDALPQAAPLLSPE</sequence>
<organism evidence="1">
    <name type="scientific">uncultured Leptolyngbya sp</name>
    <dbReference type="NCBI Taxonomy" id="332963"/>
    <lineage>
        <taxon>Bacteria</taxon>
        <taxon>Bacillati</taxon>
        <taxon>Cyanobacteriota</taxon>
        <taxon>Cyanophyceae</taxon>
        <taxon>Leptolyngbyales</taxon>
        <taxon>Leptolyngbyaceae</taxon>
        <taxon>Leptolyngbya group</taxon>
        <taxon>Leptolyngbya</taxon>
        <taxon>environmental samples</taxon>
    </lineage>
</organism>
<accession>A0A6J4LZI5</accession>
<dbReference type="AlphaFoldDB" id="A0A6J4LZI5"/>
<name>A0A6J4LZI5_9CYAN</name>
<protein>
    <submittedName>
        <fullName evidence="1">Uncharacterized protein</fullName>
    </submittedName>
</protein>
<proteinExistence type="predicted"/>